<dbReference type="AlphaFoldDB" id="A0AA86J4G9"/>
<name>A0AA86J4G9_9BURK</name>
<proteinExistence type="predicted"/>
<evidence type="ECO:0000313" key="1">
    <source>
        <dbReference type="EMBL" id="BET24530.1"/>
    </source>
</evidence>
<dbReference type="KEGG" id="lto:RGQ30_00310"/>
<evidence type="ECO:0000313" key="2">
    <source>
        <dbReference type="Proteomes" id="UP001329151"/>
    </source>
</evidence>
<organism evidence="1 2">
    <name type="scientific">Limnobacter thiooxidans</name>
    <dbReference type="NCBI Taxonomy" id="131080"/>
    <lineage>
        <taxon>Bacteria</taxon>
        <taxon>Pseudomonadati</taxon>
        <taxon>Pseudomonadota</taxon>
        <taxon>Betaproteobacteria</taxon>
        <taxon>Burkholderiales</taxon>
        <taxon>Burkholderiaceae</taxon>
        <taxon>Limnobacter</taxon>
    </lineage>
</organism>
<protein>
    <submittedName>
        <fullName evidence="1">Uncharacterized protein</fullName>
    </submittedName>
</protein>
<dbReference type="RefSeq" id="WP_130557221.1">
    <property type="nucleotide sequence ID" value="NZ_AP028947.1"/>
</dbReference>
<dbReference type="Proteomes" id="UP001329151">
    <property type="component" value="Chromosome"/>
</dbReference>
<keyword evidence="2" id="KW-1185">Reference proteome</keyword>
<gene>
    <name evidence="1" type="ORF">RGQ30_00310</name>
</gene>
<dbReference type="EMBL" id="AP028947">
    <property type="protein sequence ID" value="BET24530.1"/>
    <property type="molecule type" value="Genomic_DNA"/>
</dbReference>
<sequence>MNQTKNLESVVLFNKTKHAAIRSQQRGVSQEAIEFALTYGKERHVGQGCMSIYMDKIALSELRSSLGVKRFAKLENQLTDLYLIVSDDDVITVARAH</sequence>
<accession>A0AA86J4G9</accession>
<reference evidence="1 2" key="1">
    <citation type="submission" date="2023-10" db="EMBL/GenBank/DDBJ databases">
        <title>Complete Genome Sequence of Limnobacter thiooxidans CS-K2T, Isolated from freshwater lake sediments in Bavaria, Germany.</title>
        <authorList>
            <person name="Naruki M."/>
            <person name="Watanabe A."/>
            <person name="Warashina T."/>
            <person name="Morita T."/>
            <person name="Arakawa K."/>
        </authorList>
    </citation>
    <scope>NUCLEOTIDE SEQUENCE [LARGE SCALE GENOMIC DNA]</scope>
    <source>
        <strain evidence="1 2">CS-K2</strain>
    </source>
</reference>